<gene>
    <name evidence="1" type="ORF">V6242_12715</name>
</gene>
<organism evidence="1 2">
    <name type="scientific">Marinomonas arenicola</name>
    <dbReference type="NCBI Taxonomy" id="569601"/>
    <lineage>
        <taxon>Bacteria</taxon>
        <taxon>Pseudomonadati</taxon>
        <taxon>Pseudomonadota</taxon>
        <taxon>Gammaproteobacteria</taxon>
        <taxon>Oceanospirillales</taxon>
        <taxon>Oceanospirillaceae</taxon>
        <taxon>Marinomonas</taxon>
    </lineage>
</organism>
<evidence type="ECO:0000313" key="1">
    <source>
        <dbReference type="EMBL" id="MEL0614009.1"/>
    </source>
</evidence>
<reference evidence="1 2" key="1">
    <citation type="submission" date="2024-02" db="EMBL/GenBank/DDBJ databases">
        <title>Bacteria isolated from the canopy kelp, Nereocystis luetkeana.</title>
        <authorList>
            <person name="Pfister C.A."/>
            <person name="Younker I.T."/>
            <person name="Light S.H."/>
        </authorList>
    </citation>
    <scope>NUCLEOTIDE SEQUENCE [LARGE SCALE GENOMIC DNA]</scope>
    <source>
        <strain evidence="1 2">TI.4.07</strain>
    </source>
</reference>
<evidence type="ECO:0000313" key="2">
    <source>
        <dbReference type="Proteomes" id="UP001379949"/>
    </source>
</evidence>
<keyword evidence="2" id="KW-1185">Reference proteome</keyword>
<dbReference type="RefSeq" id="WP_341567597.1">
    <property type="nucleotide sequence ID" value="NZ_JBAKAR010000011.1"/>
</dbReference>
<dbReference type="Proteomes" id="UP001379949">
    <property type="component" value="Unassembled WGS sequence"/>
</dbReference>
<accession>A0ABU9G8S0</accession>
<proteinExistence type="predicted"/>
<name>A0ABU9G8S0_9GAMM</name>
<protein>
    <submittedName>
        <fullName evidence="1">DUF5677 domain-containing protein</fullName>
    </submittedName>
</protein>
<sequence length="255" mass="29972">MKKNMSKEYLEAIKEFENHFRASVETGKKYEGIHHLPYNKVFASFVFTTITNRAVTLALTTPYSSFNKNTIHWDYASIGGIVRSILENRLTFYYTCIENVPSEEKSVRWDIFQLHDCCSRQRLFSHFPEEEREHNAGFEDQRIEITERIKANSYFCSLPLKERNKLLKGKNAFLMPLEDLAVKVGIEINDFRIYYQLMSSFNHSLPMSLLRMGEQKRGRGIHSQVEESYIIMFLELATKMLRDSTDEYIKLFNAS</sequence>
<dbReference type="Pfam" id="PF18928">
    <property type="entry name" value="DUF5677"/>
    <property type="match status" value="1"/>
</dbReference>
<dbReference type="EMBL" id="JBAKAR010000011">
    <property type="protein sequence ID" value="MEL0614009.1"/>
    <property type="molecule type" value="Genomic_DNA"/>
</dbReference>
<comment type="caution">
    <text evidence="1">The sequence shown here is derived from an EMBL/GenBank/DDBJ whole genome shotgun (WGS) entry which is preliminary data.</text>
</comment>
<dbReference type="InterPro" id="IPR043733">
    <property type="entry name" value="DUF5677"/>
</dbReference>